<dbReference type="AlphaFoldDB" id="A0A0A0J1A2"/>
<feature type="transmembrane region" description="Helical" evidence="5">
    <location>
        <begin position="87"/>
        <end position="108"/>
    </location>
</feature>
<sequence length="360" mass="37394">MQATVAATTAWVIARQLIDDHIPFFAPIAAVVALNASRGERGLNAVRVVLGVFVGIVAGEAAVAVLGGGVASLVAALLAALAAARLLASATVVLNQAAVAAILTVVAADGQAGPQRLVDALVGAVVALVFTQVLFSPEPVGMLRRAQGQALAGIGSALDHTAHLLDRVESGEVDEANVAGLSPIEVPAAVVDLAKVRRATDRTVRRSAVWQRQRGAVEHEQLRAATIDLLSASSLMLCRVTVALPTPDREPFAHLIGRLGGALGRLAADPADHEARQRAADEALTAVHEVVDNADDGEHERGAALAAARITVGDLLAVVGVEPDDAARAIESGRDTVVVENVPPAPRFPIRLSRRHRRHW</sequence>
<dbReference type="Proteomes" id="UP000030002">
    <property type="component" value="Unassembled WGS sequence"/>
</dbReference>
<evidence type="ECO:0000259" key="6">
    <source>
        <dbReference type="Pfam" id="PF13515"/>
    </source>
</evidence>
<organism evidence="7 8">
    <name type="scientific">Knoellia sinensis KCTC 19936</name>
    <dbReference type="NCBI Taxonomy" id="1385520"/>
    <lineage>
        <taxon>Bacteria</taxon>
        <taxon>Bacillati</taxon>
        <taxon>Actinomycetota</taxon>
        <taxon>Actinomycetes</taxon>
        <taxon>Micrococcales</taxon>
        <taxon>Intrasporangiaceae</taxon>
        <taxon>Knoellia</taxon>
    </lineage>
</organism>
<evidence type="ECO:0000313" key="7">
    <source>
        <dbReference type="EMBL" id="KGN30883.1"/>
    </source>
</evidence>
<keyword evidence="3 5" id="KW-1133">Transmembrane helix</keyword>
<protein>
    <recommendedName>
        <fullName evidence="6">Integral membrane bound transporter domain-containing protein</fullName>
    </recommendedName>
</protein>
<feature type="domain" description="Integral membrane bound transporter" evidence="6">
    <location>
        <begin position="10"/>
        <end position="130"/>
    </location>
</feature>
<feature type="transmembrane region" description="Helical" evidence="5">
    <location>
        <begin position="117"/>
        <end position="135"/>
    </location>
</feature>
<accession>A0A0A0J1A2</accession>
<proteinExistence type="predicted"/>
<evidence type="ECO:0000256" key="3">
    <source>
        <dbReference type="ARBA" id="ARBA00022989"/>
    </source>
</evidence>
<evidence type="ECO:0000256" key="1">
    <source>
        <dbReference type="ARBA" id="ARBA00004141"/>
    </source>
</evidence>
<evidence type="ECO:0000256" key="4">
    <source>
        <dbReference type="ARBA" id="ARBA00023136"/>
    </source>
</evidence>
<dbReference type="GO" id="GO:0016020">
    <property type="term" value="C:membrane"/>
    <property type="evidence" value="ECO:0007669"/>
    <property type="project" value="UniProtKB-SubCell"/>
</dbReference>
<keyword evidence="4 5" id="KW-0472">Membrane</keyword>
<keyword evidence="8" id="KW-1185">Reference proteome</keyword>
<comment type="subcellular location">
    <subcellularLocation>
        <location evidence="1">Membrane</location>
        <topology evidence="1">Multi-pass membrane protein</topology>
    </subcellularLocation>
</comment>
<feature type="transmembrane region" description="Helical" evidence="5">
    <location>
        <begin position="48"/>
        <end position="81"/>
    </location>
</feature>
<dbReference type="eggNOG" id="COG4129">
    <property type="taxonomic scope" value="Bacteria"/>
</dbReference>
<name>A0A0A0J1A2_9MICO</name>
<dbReference type="STRING" id="1385520.N802_05665"/>
<evidence type="ECO:0000256" key="5">
    <source>
        <dbReference type="SAM" id="Phobius"/>
    </source>
</evidence>
<comment type="caution">
    <text evidence="7">The sequence shown here is derived from an EMBL/GenBank/DDBJ whole genome shotgun (WGS) entry which is preliminary data.</text>
</comment>
<keyword evidence="2 5" id="KW-0812">Transmembrane</keyword>
<evidence type="ECO:0000256" key="2">
    <source>
        <dbReference type="ARBA" id="ARBA00022692"/>
    </source>
</evidence>
<dbReference type="Pfam" id="PF13515">
    <property type="entry name" value="FUSC_2"/>
    <property type="match status" value="1"/>
</dbReference>
<dbReference type="InterPro" id="IPR049453">
    <property type="entry name" value="Memb_transporter_dom"/>
</dbReference>
<gene>
    <name evidence="7" type="ORF">N802_05665</name>
</gene>
<reference evidence="7 8" key="1">
    <citation type="submission" date="2013-08" db="EMBL/GenBank/DDBJ databases">
        <title>The genome sequence of Knoellia sinensis.</title>
        <authorList>
            <person name="Zhu W."/>
            <person name="Wang G."/>
        </authorList>
    </citation>
    <scope>NUCLEOTIDE SEQUENCE [LARGE SCALE GENOMIC DNA]</scope>
    <source>
        <strain evidence="7 8">KCTC 19936</strain>
    </source>
</reference>
<dbReference type="EMBL" id="AVPJ01000015">
    <property type="protein sequence ID" value="KGN30883.1"/>
    <property type="molecule type" value="Genomic_DNA"/>
</dbReference>
<evidence type="ECO:0000313" key="8">
    <source>
        <dbReference type="Proteomes" id="UP000030002"/>
    </source>
</evidence>